<sequence length="273" mass="31151">MDLRICLLPLLVLLLSPCLASEAHGNDDLSFEYAEDIVAKTEGPPSKIAERFMKEHEKCAQNDWACQPHCNRKFVRPTERHCRIPHRDDNCFGIPIRYNYTFAEGGIDRFPAEYEVLKRFPRCWSSLAPLICAAVYRPCSVRSYYMAGFDEKPLALISHRTCVTHLGPDNWATLLHVRVSMGIRAKCLRRTSSLATSARRMTHGAENEHWSEIGDNRHRGYGSRAKKEVDRERADYMRGAQDLWCLGYGGGESDVTSGHYRILWPLTLFTAVS</sequence>
<dbReference type="WBParaSite" id="L893_g30545.t1">
    <property type="protein sequence ID" value="L893_g30545.t1"/>
    <property type="gene ID" value="L893_g30545"/>
</dbReference>
<keyword evidence="1" id="KW-0732">Signal</keyword>
<dbReference type="Proteomes" id="UP000095287">
    <property type="component" value="Unplaced"/>
</dbReference>
<dbReference type="AlphaFoldDB" id="A0A1I7ZWC3"/>
<organism evidence="2 3">
    <name type="scientific">Steinernema glaseri</name>
    <dbReference type="NCBI Taxonomy" id="37863"/>
    <lineage>
        <taxon>Eukaryota</taxon>
        <taxon>Metazoa</taxon>
        <taxon>Ecdysozoa</taxon>
        <taxon>Nematoda</taxon>
        <taxon>Chromadorea</taxon>
        <taxon>Rhabditida</taxon>
        <taxon>Tylenchina</taxon>
        <taxon>Panagrolaimomorpha</taxon>
        <taxon>Strongyloidoidea</taxon>
        <taxon>Steinernematidae</taxon>
        <taxon>Steinernema</taxon>
    </lineage>
</organism>
<proteinExistence type="predicted"/>
<accession>A0A1I7ZWC3</accession>
<feature type="chain" id="PRO_5009313976" evidence="1">
    <location>
        <begin position="21"/>
        <end position="273"/>
    </location>
</feature>
<feature type="signal peptide" evidence="1">
    <location>
        <begin position="1"/>
        <end position="20"/>
    </location>
</feature>
<name>A0A1I7ZWC3_9BILA</name>
<evidence type="ECO:0000313" key="2">
    <source>
        <dbReference type="Proteomes" id="UP000095287"/>
    </source>
</evidence>
<evidence type="ECO:0000256" key="1">
    <source>
        <dbReference type="SAM" id="SignalP"/>
    </source>
</evidence>
<protein>
    <submittedName>
        <fullName evidence="3">Uncharacterized protein</fullName>
    </submittedName>
</protein>
<reference evidence="3" key="1">
    <citation type="submission" date="2016-11" db="UniProtKB">
        <authorList>
            <consortium name="WormBaseParasite"/>
        </authorList>
    </citation>
    <scope>IDENTIFICATION</scope>
</reference>
<evidence type="ECO:0000313" key="3">
    <source>
        <dbReference type="WBParaSite" id="L893_g30545.t1"/>
    </source>
</evidence>
<keyword evidence="2" id="KW-1185">Reference proteome</keyword>